<dbReference type="OrthoDB" id="9793864at2"/>
<proteinExistence type="predicted"/>
<accession>U1LPI6</accession>
<dbReference type="AlphaFoldDB" id="U1LPI6"/>
<dbReference type="InterPro" id="IPR010359">
    <property type="entry name" value="IrrE_HExxH"/>
</dbReference>
<dbReference type="Proteomes" id="UP000016462">
    <property type="component" value="Unassembled WGS sequence"/>
</dbReference>
<dbReference type="EMBL" id="ASHR01000028">
    <property type="protein sequence ID" value="ERG63912.1"/>
    <property type="molecule type" value="Genomic_DNA"/>
</dbReference>
<evidence type="ECO:0000313" key="2">
    <source>
        <dbReference type="EMBL" id="ERG63912.1"/>
    </source>
</evidence>
<dbReference type="Pfam" id="PF06114">
    <property type="entry name" value="Peptidase_M78"/>
    <property type="match status" value="1"/>
</dbReference>
<keyword evidence="3" id="KW-1185">Reference proteome</keyword>
<feature type="domain" description="IrrE N-terminal-like" evidence="1">
    <location>
        <begin position="14"/>
        <end position="96"/>
    </location>
</feature>
<evidence type="ECO:0000259" key="1">
    <source>
        <dbReference type="Pfam" id="PF06114"/>
    </source>
</evidence>
<reference evidence="2 3" key="1">
    <citation type="journal article" date="2013" name="Genome Announc.">
        <title>First draft genome sequence from a member of the genus agrococcus, isolated from modern microbialites.</title>
        <authorList>
            <person name="White R.A.III."/>
            <person name="Grassa C.J."/>
            <person name="Suttle C.A."/>
        </authorList>
    </citation>
    <scope>NUCLEOTIDE SEQUENCE [LARGE SCALE GENOMIC DNA]</scope>
    <source>
        <strain evidence="2 3">RW1</strain>
    </source>
</reference>
<gene>
    <name evidence="2" type="ORF">L332_05440</name>
</gene>
<evidence type="ECO:0000313" key="3">
    <source>
        <dbReference type="Proteomes" id="UP000016462"/>
    </source>
</evidence>
<dbReference type="Gene3D" id="1.10.10.2910">
    <property type="match status" value="1"/>
</dbReference>
<comment type="caution">
    <text evidence="2">The sequence shown here is derived from an EMBL/GenBank/DDBJ whole genome shotgun (WGS) entry which is preliminary data.</text>
</comment>
<protein>
    <recommendedName>
        <fullName evidence="1">IrrE N-terminal-like domain-containing protein</fullName>
    </recommendedName>
</protein>
<organism evidence="2 3">
    <name type="scientific">Agrococcus pavilionensis RW1</name>
    <dbReference type="NCBI Taxonomy" id="1330458"/>
    <lineage>
        <taxon>Bacteria</taxon>
        <taxon>Bacillati</taxon>
        <taxon>Actinomycetota</taxon>
        <taxon>Actinomycetes</taxon>
        <taxon>Micrococcales</taxon>
        <taxon>Microbacteriaceae</taxon>
        <taxon>Agrococcus</taxon>
    </lineage>
</organism>
<name>U1LPI6_9MICO</name>
<sequence length="109" mass="12016">MHVAALPAGCLGAYEHERERILLARGLTPVEQRCVLAHELGHALLSHVGSSAADERAAERFAARLLIDPRALAEACRWARDDAELADELGVTIDIVRDYREHRGVRRAA</sequence>